<evidence type="ECO:0000313" key="2">
    <source>
        <dbReference type="EMBL" id="THV27580.1"/>
    </source>
</evidence>
<dbReference type="Proteomes" id="UP000305792">
    <property type="component" value="Unassembled WGS sequence"/>
</dbReference>
<dbReference type="InterPro" id="IPR003615">
    <property type="entry name" value="HNH_nuc"/>
</dbReference>
<dbReference type="Gene3D" id="1.10.30.50">
    <property type="match status" value="1"/>
</dbReference>
<dbReference type="SMART" id="SM00507">
    <property type="entry name" value="HNHc"/>
    <property type="match status" value="1"/>
</dbReference>
<dbReference type="RefSeq" id="WP_136530386.1">
    <property type="nucleotide sequence ID" value="NZ_STGX01000010.1"/>
</dbReference>
<proteinExistence type="predicted"/>
<accession>A0A4S8PBB9</accession>
<sequence length="518" mass="56756">MAAKTLTPQDRTARREAARALHASLDDSAALINGVYATALRLVMDAFEGNVHREVDGFSAHRDWLVSTFDFTFSAAGNIASIAKLASKFDRLAEAALNGYARIDQVAYAVNQLHKTPAAALFARTPFRTPVASPFDAAVSCATPEALVVEFAAHAPYRELRRHLTELHAGLAEEVELLDGLGEKSLQYLEVQQIEEGGMWALSGLLSSDTGRLLDKYLKTACPPPRDDETDQYGVLPPQANRNAEALHQLIAGYGSSSQAATRHGHTATLDLVVDIETLQGKDTGRLPILEGEPISVAQARLLACEALVIPSVFDYARGEAVELGRALRLPNTALRRKLELEQQGGCAWHGCDRPVSWCEAHHLAHWADGGDTNAENLILLCRFHHGRLHTEGWTVEKTDPGQAVITHHDHPIGIAGRECGCSDWRTDADLDEAFQHDEANVFPTGLFASEWSEAMKPGLQVKLEQVEQGREYFEDPIWQGRRKRANATEIPVIELGAMAPPPPIYGERNSAEELIPF</sequence>
<dbReference type="InterPro" id="IPR003870">
    <property type="entry name" value="DUF222"/>
</dbReference>
<dbReference type="EMBL" id="STGX01000010">
    <property type="protein sequence ID" value="THV27580.1"/>
    <property type="molecule type" value="Genomic_DNA"/>
</dbReference>
<evidence type="ECO:0000259" key="1">
    <source>
        <dbReference type="SMART" id="SM00507"/>
    </source>
</evidence>
<gene>
    <name evidence="2" type="ORF">E9998_14310</name>
</gene>
<evidence type="ECO:0000313" key="3">
    <source>
        <dbReference type="Proteomes" id="UP000305792"/>
    </source>
</evidence>
<organism evidence="2 3">
    <name type="scientific">Glycomyces paridis</name>
    <dbReference type="NCBI Taxonomy" id="2126555"/>
    <lineage>
        <taxon>Bacteria</taxon>
        <taxon>Bacillati</taxon>
        <taxon>Actinomycetota</taxon>
        <taxon>Actinomycetes</taxon>
        <taxon>Glycomycetales</taxon>
        <taxon>Glycomycetaceae</taxon>
        <taxon>Glycomyces</taxon>
    </lineage>
</organism>
<keyword evidence="3" id="KW-1185">Reference proteome</keyword>
<name>A0A4S8PBB9_9ACTN</name>
<dbReference type="OrthoDB" id="3662871at2"/>
<comment type="caution">
    <text evidence="2">The sequence shown here is derived from an EMBL/GenBank/DDBJ whole genome shotgun (WGS) entry which is preliminary data.</text>
</comment>
<dbReference type="CDD" id="cd00085">
    <property type="entry name" value="HNHc"/>
    <property type="match status" value="1"/>
</dbReference>
<reference evidence="2 3" key="1">
    <citation type="journal article" date="2018" name="Int. J. Syst. Evol. Microbiol.">
        <title>Glycomyces paridis sp. nov., isolated from the medicinal plant Paris polyphylla.</title>
        <authorList>
            <person name="Fang X.M."/>
            <person name="Bai J.L."/>
            <person name="Su J."/>
            <person name="Zhao L.L."/>
            <person name="Liu H.Y."/>
            <person name="Ma B.P."/>
            <person name="Zhang Y.Q."/>
            <person name="Yu L.Y."/>
        </authorList>
    </citation>
    <scope>NUCLEOTIDE SEQUENCE [LARGE SCALE GENOMIC DNA]</scope>
    <source>
        <strain evidence="2 3">CPCC 204357</strain>
    </source>
</reference>
<feature type="domain" description="HNH nuclease" evidence="1">
    <location>
        <begin position="336"/>
        <end position="387"/>
    </location>
</feature>
<protein>
    <submittedName>
        <fullName evidence="2">DUF222 domain-containing protein</fullName>
    </submittedName>
</protein>
<dbReference type="Pfam" id="PF02720">
    <property type="entry name" value="DUF222"/>
    <property type="match status" value="1"/>
</dbReference>
<dbReference type="AlphaFoldDB" id="A0A4S8PBB9"/>